<sequence length="97" mass="10595">MKHANGTRVGLISNTLVGAEIPSSSSSSCGVTASASPYDASVGEWVGESSQHSTWNKREMAKKKGTQNCHFSFAFYARQKMKNGNRRKKREAAEKNV</sequence>
<reference evidence="2" key="1">
    <citation type="submission" date="2018-01" db="EMBL/GenBank/DDBJ databases">
        <authorList>
            <person name="Alioto T."/>
            <person name="Alioto T."/>
        </authorList>
    </citation>
    <scope>NUCLEOTIDE SEQUENCE [LARGE SCALE GENOMIC DNA]</scope>
</reference>
<keyword evidence="2" id="KW-1185">Reference proteome</keyword>
<dbReference type="EMBL" id="OUUW01000004">
    <property type="protein sequence ID" value="SPP79108.1"/>
    <property type="molecule type" value="Genomic_DNA"/>
</dbReference>
<protein>
    <submittedName>
        <fullName evidence="1">Uncharacterized protein</fullName>
    </submittedName>
</protein>
<proteinExistence type="predicted"/>
<accession>A0A3B0K6J7</accession>
<organism evidence="1 2">
    <name type="scientific">Drosophila guanche</name>
    <name type="common">Fruit fly</name>
    <dbReference type="NCBI Taxonomy" id="7266"/>
    <lineage>
        <taxon>Eukaryota</taxon>
        <taxon>Metazoa</taxon>
        <taxon>Ecdysozoa</taxon>
        <taxon>Arthropoda</taxon>
        <taxon>Hexapoda</taxon>
        <taxon>Insecta</taxon>
        <taxon>Pterygota</taxon>
        <taxon>Neoptera</taxon>
        <taxon>Endopterygota</taxon>
        <taxon>Diptera</taxon>
        <taxon>Brachycera</taxon>
        <taxon>Muscomorpha</taxon>
        <taxon>Ephydroidea</taxon>
        <taxon>Drosophilidae</taxon>
        <taxon>Drosophila</taxon>
        <taxon>Sophophora</taxon>
    </lineage>
</organism>
<evidence type="ECO:0000313" key="2">
    <source>
        <dbReference type="Proteomes" id="UP000268350"/>
    </source>
</evidence>
<dbReference type="Proteomes" id="UP000268350">
    <property type="component" value="Unassembled WGS sequence"/>
</dbReference>
<name>A0A3B0K6J7_DROGU</name>
<evidence type="ECO:0000313" key="1">
    <source>
        <dbReference type="EMBL" id="SPP79108.1"/>
    </source>
</evidence>
<gene>
    <name evidence="1" type="ORF">DGUA_6G011894</name>
</gene>
<dbReference type="AlphaFoldDB" id="A0A3B0K6J7"/>